<feature type="transmembrane region" description="Helical" evidence="1">
    <location>
        <begin position="227"/>
        <end position="249"/>
    </location>
</feature>
<feature type="transmembrane region" description="Helical" evidence="1">
    <location>
        <begin position="124"/>
        <end position="145"/>
    </location>
</feature>
<feature type="transmembrane region" description="Helical" evidence="1">
    <location>
        <begin position="157"/>
        <end position="179"/>
    </location>
</feature>
<feature type="transmembrane region" description="Helical" evidence="1">
    <location>
        <begin position="261"/>
        <end position="280"/>
    </location>
</feature>
<keyword evidence="1" id="KW-1133">Transmembrane helix</keyword>
<feature type="transmembrane region" description="Helical" evidence="1">
    <location>
        <begin position="100"/>
        <end position="118"/>
    </location>
</feature>
<keyword evidence="1" id="KW-0472">Membrane</keyword>
<keyword evidence="1" id="KW-0812">Transmembrane</keyword>
<dbReference type="Proteomes" id="UP000198521">
    <property type="component" value="Unassembled WGS sequence"/>
</dbReference>
<reference evidence="2 3" key="1">
    <citation type="submission" date="2016-10" db="EMBL/GenBank/DDBJ databases">
        <authorList>
            <person name="de Groot N.N."/>
        </authorList>
    </citation>
    <scope>NUCLEOTIDE SEQUENCE [LARGE SCALE GENOMIC DNA]</scope>
    <source>
        <strain evidence="2 3">DSM 25232</strain>
    </source>
</reference>
<feature type="transmembrane region" description="Helical" evidence="1">
    <location>
        <begin position="76"/>
        <end position="93"/>
    </location>
</feature>
<keyword evidence="3" id="KW-1185">Reference proteome</keyword>
<dbReference type="Pfam" id="PF13781">
    <property type="entry name" value="DoxX_3"/>
    <property type="match status" value="1"/>
</dbReference>
<evidence type="ECO:0000313" key="3">
    <source>
        <dbReference type="Proteomes" id="UP000198521"/>
    </source>
</evidence>
<dbReference type="EMBL" id="FOAB01000004">
    <property type="protein sequence ID" value="SEL41888.1"/>
    <property type="molecule type" value="Genomic_DNA"/>
</dbReference>
<gene>
    <name evidence="2" type="ORF">SAMN04487910_2397</name>
</gene>
<name>A0A1H7Q2E3_AQUAM</name>
<proteinExistence type="predicted"/>
<dbReference type="AlphaFoldDB" id="A0A1H7Q2E3"/>
<organism evidence="2 3">
    <name type="scientific">Aquimarina amphilecti</name>
    <dbReference type="NCBI Taxonomy" id="1038014"/>
    <lineage>
        <taxon>Bacteria</taxon>
        <taxon>Pseudomonadati</taxon>
        <taxon>Bacteroidota</taxon>
        <taxon>Flavobacteriia</taxon>
        <taxon>Flavobacteriales</taxon>
        <taxon>Flavobacteriaceae</taxon>
        <taxon>Aquimarina</taxon>
    </lineage>
</organism>
<protein>
    <submittedName>
        <fullName evidence="2">Uncharacterized protein</fullName>
    </submittedName>
</protein>
<evidence type="ECO:0000313" key="2">
    <source>
        <dbReference type="EMBL" id="SEL41888.1"/>
    </source>
</evidence>
<sequence>MLLCAMKSKQIELLLKISVFLIFLGRSLQHLFWDAPYRTFFWDESILQPIVEGIFNTSWQDYATSNKTDSAIQNGIKINGLLYLIAAISALVIKKTNIKWFRIPITLGGISLVLLTLLMTKEKFYHFAQFFEHSIQFGLPFVLLYQYNKKSSTIRLIFILNILIALTFFSHGLYAFGFYPVPGKFVDMVIQIFGFSEETAITFLYIAGILDFIIAILIFIPKLRVYALWYAFLWGLLTAFARIVANFYWDFPIQSIHQNLYQVLYRIPHGLTPLLVILILKKYYYEIKKTAFSDGLLKKLKI</sequence>
<feature type="transmembrane region" description="Helical" evidence="1">
    <location>
        <begin position="199"/>
        <end position="220"/>
    </location>
</feature>
<dbReference type="InterPro" id="IPR025695">
    <property type="entry name" value="DoxX-like"/>
</dbReference>
<evidence type="ECO:0000256" key="1">
    <source>
        <dbReference type="SAM" id="Phobius"/>
    </source>
</evidence>
<accession>A0A1H7Q2E3</accession>